<reference evidence="2" key="1">
    <citation type="submission" date="2021-02" db="EMBL/GenBank/DDBJ databases">
        <authorList>
            <person name="Nowell W R."/>
        </authorList>
    </citation>
    <scope>NUCLEOTIDE SEQUENCE</scope>
</reference>
<evidence type="ECO:0000313" key="4">
    <source>
        <dbReference type="Proteomes" id="UP000676336"/>
    </source>
</evidence>
<dbReference type="EMBL" id="CAJOBI010091201">
    <property type="protein sequence ID" value="CAF4543207.1"/>
    <property type="molecule type" value="Genomic_DNA"/>
</dbReference>
<name>A0A8S2XRG1_9BILA</name>
<feature type="non-terminal residue" evidence="2">
    <location>
        <position position="61"/>
    </location>
</feature>
<accession>A0A8S2XRG1</accession>
<dbReference type="EMBL" id="CAJOBI010083973">
    <property type="protein sequence ID" value="CAF4510330.1"/>
    <property type="molecule type" value="Genomic_DNA"/>
</dbReference>
<dbReference type="AlphaFoldDB" id="A0A8S2XRG1"/>
<organism evidence="2 4">
    <name type="scientific">Rotaria magnacalcarata</name>
    <dbReference type="NCBI Taxonomy" id="392030"/>
    <lineage>
        <taxon>Eukaryota</taxon>
        <taxon>Metazoa</taxon>
        <taxon>Spiralia</taxon>
        <taxon>Gnathifera</taxon>
        <taxon>Rotifera</taxon>
        <taxon>Eurotatoria</taxon>
        <taxon>Bdelloidea</taxon>
        <taxon>Philodinida</taxon>
        <taxon>Philodinidae</taxon>
        <taxon>Rotaria</taxon>
    </lineage>
</organism>
<feature type="coiled-coil region" evidence="1">
    <location>
        <begin position="1"/>
        <end position="56"/>
    </location>
</feature>
<sequence>VKNLQKTKETLKHDVEKLEKEILTLESQKSSVEEANALITRENKELRATIEELNDQNRIVL</sequence>
<evidence type="ECO:0000256" key="1">
    <source>
        <dbReference type="SAM" id="Coils"/>
    </source>
</evidence>
<evidence type="ECO:0000313" key="2">
    <source>
        <dbReference type="EMBL" id="CAF4510330.1"/>
    </source>
</evidence>
<comment type="caution">
    <text evidence="2">The sequence shown here is derived from an EMBL/GenBank/DDBJ whole genome shotgun (WGS) entry which is preliminary data.</text>
</comment>
<proteinExistence type="predicted"/>
<evidence type="ECO:0000313" key="3">
    <source>
        <dbReference type="EMBL" id="CAF4543207.1"/>
    </source>
</evidence>
<keyword evidence="1" id="KW-0175">Coiled coil</keyword>
<protein>
    <submittedName>
        <fullName evidence="2">Uncharacterized protein</fullName>
    </submittedName>
</protein>
<dbReference type="Proteomes" id="UP000676336">
    <property type="component" value="Unassembled WGS sequence"/>
</dbReference>
<feature type="non-terminal residue" evidence="2">
    <location>
        <position position="1"/>
    </location>
</feature>
<gene>
    <name evidence="2" type="ORF">SMN809_LOCUS35332</name>
    <name evidence="3" type="ORF">SMN809_LOCUS36710</name>
</gene>